<keyword evidence="6" id="KW-0804">Transcription</keyword>
<gene>
    <name evidence="9" type="ORF">MN116_003676</name>
</gene>
<reference evidence="9" key="1">
    <citation type="submission" date="2022-04" db="EMBL/GenBank/DDBJ databases">
        <authorList>
            <person name="Xu L."/>
            <person name="Lv Z."/>
        </authorList>
    </citation>
    <scope>NUCLEOTIDE SEQUENCE</scope>
    <source>
        <strain evidence="9">LV_2022a</strain>
    </source>
</reference>
<feature type="domain" description="C2H2-type" evidence="8">
    <location>
        <begin position="266"/>
        <end position="293"/>
    </location>
</feature>
<dbReference type="SUPFAM" id="SSF57667">
    <property type="entry name" value="beta-beta-alpha zinc fingers"/>
    <property type="match status" value="2"/>
</dbReference>
<keyword evidence="10" id="KW-1185">Reference proteome</keyword>
<dbReference type="SMART" id="SM00355">
    <property type="entry name" value="ZnF_C2H2"/>
    <property type="match status" value="3"/>
</dbReference>
<dbReference type="FunFam" id="3.30.160.60:FF:000032">
    <property type="entry name" value="Krueppel-like factor 4"/>
    <property type="match status" value="1"/>
</dbReference>
<accession>A0AAE2D5T5</accession>
<feature type="domain" description="C2H2-type" evidence="8">
    <location>
        <begin position="238"/>
        <end position="265"/>
    </location>
</feature>
<dbReference type="Gene3D" id="3.30.160.60">
    <property type="entry name" value="Classic Zinc Finger"/>
    <property type="match status" value="3"/>
</dbReference>
<name>A0AAE2D5T5_SCHME</name>
<dbReference type="GO" id="GO:0008270">
    <property type="term" value="F:zinc ion binding"/>
    <property type="evidence" value="ECO:0007669"/>
    <property type="project" value="UniProtKB-KW"/>
</dbReference>
<evidence type="ECO:0000256" key="1">
    <source>
        <dbReference type="ARBA" id="ARBA00022723"/>
    </source>
</evidence>
<feature type="domain" description="C2H2-type" evidence="8">
    <location>
        <begin position="189"/>
        <end position="218"/>
    </location>
</feature>
<dbReference type="Proteomes" id="UP001292079">
    <property type="component" value="Unassembled WGS sequence"/>
</dbReference>
<evidence type="ECO:0000259" key="8">
    <source>
        <dbReference type="PROSITE" id="PS50157"/>
    </source>
</evidence>
<evidence type="ECO:0000256" key="6">
    <source>
        <dbReference type="ARBA" id="ARBA00023163"/>
    </source>
</evidence>
<evidence type="ECO:0000256" key="2">
    <source>
        <dbReference type="ARBA" id="ARBA00022737"/>
    </source>
</evidence>
<evidence type="ECO:0000256" key="5">
    <source>
        <dbReference type="ARBA" id="ARBA00023015"/>
    </source>
</evidence>
<dbReference type="InterPro" id="IPR013087">
    <property type="entry name" value="Znf_C2H2_type"/>
</dbReference>
<keyword evidence="4" id="KW-0862">Zinc</keyword>
<evidence type="ECO:0000313" key="9">
    <source>
        <dbReference type="EMBL" id="KAK4472421.1"/>
    </source>
</evidence>
<reference evidence="9" key="2">
    <citation type="journal article" date="2023" name="Infect Dis Poverty">
        <title>Chromosome-scale genome of the human blood fluke Schistosoma mekongi and its implications for public health.</title>
        <authorList>
            <person name="Zhou M."/>
            <person name="Xu L."/>
            <person name="Xu D."/>
            <person name="Chen W."/>
            <person name="Khan J."/>
            <person name="Hu Y."/>
            <person name="Huang H."/>
            <person name="Wei H."/>
            <person name="Zhang Y."/>
            <person name="Chusongsang P."/>
            <person name="Tanasarnprasert K."/>
            <person name="Hu X."/>
            <person name="Limpanont Y."/>
            <person name="Lv Z."/>
        </authorList>
    </citation>
    <scope>NUCLEOTIDE SEQUENCE</scope>
    <source>
        <strain evidence="9">LV_2022a</strain>
    </source>
</reference>
<dbReference type="AlphaFoldDB" id="A0AAE2D5T5"/>
<evidence type="ECO:0000256" key="4">
    <source>
        <dbReference type="ARBA" id="ARBA00022833"/>
    </source>
</evidence>
<dbReference type="PROSITE" id="PS50157">
    <property type="entry name" value="ZINC_FINGER_C2H2_2"/>
    <property type="match status" value="3"/>
</dbReference>
<sequence>MECNGMSHIWNTRLPYSNNLGICSNQMITNSHDCIKTEPCFPEEMERIPMKEINTIESNVRTDYSVQSYEYNITSTNITSYSDNVLHYPVKSGYSTCQLSGCTCCYQSNMTPSYPYIPPNTYLFGHSYSSGYLSGNIQHPLNYRQIHDHGSPYLPTANQRYSPDEDEITDVGNKKGAQAIKDEPLDRKYRCTFPGCEKRYLKSSHLKAHYRIHTGERPLVCVFPYPRSMIGEIPRDSLTIPICGETFARSDELTRHLRKHLNLRPFRCHLCTKTFSRSDHCKTHLRTHLNDRHRATTIPFYSDDSYVKSYDNYVRNNDYMYSTPHISSMTEEVSMNSPIIPLPSSSSSYAPFSMNIDYKHSV</sequence>
<dbReference type="InterPro" id="IPR036236">
    <property type="entry name" value="Znf_C2H2_sf"/>
</dbReference>
<organism evidence="9 10">
    <name type="scientific">Schistosoma mekongi</name>
    <name type="common">Parasitic worm</name>
    <dbReference type="NCBI Taxonomy" id="38744"/>
    <lineage>
        <taxon>Eukaryota</taxon>
        <taxon>Metazoa</taxon>
        <taxon>Spiralia</taxon>
        <taxon>Lophotrochozoa</taxon>
        <taxon>Platyhelminthes</taxon>
        <taxon>Trematoda</taxon>
        <taxon>Digenea</taxon>
        <taxon>Strigeidida</taxon>
        <taxon>Schistosomatoidea</taxon>
        <taxon>Schistosomatidae</taxon>
        <taxon>Schistosoma</taxon>
    </lineage>
</organism>
<dbReference type="GO" id="GO:0000978">
    <property type="term" value="F:RNA polymerase II cis-regulatory region sequence-specific DNA binding"/>
    <property type="evidence" value="ECO:0007669"/>
    <property type="project" value="TreeGrafter"/>
</dbReference>
<keyword evidence="2" id="KW-0677">Repeat</keyword>
<dbReference type="PANTHER" id="PTHR23235">
    <property type="entry name" value="KRUEPPEL-LIKE TRANSCRIPTION FACTOR"/>
    <property type="match status" value="1"/>
</dbReference>
<evidence type="ECO:0000313" key="10">
    <source>
        <dbReference type="Proteomes" id="UP001292079"/>
    </source>
</evidence>
<evidence type="ECO:0000256" key="3">
    <source>
        <dbReference type="ARBA" id="ARBA00022771"/>
    </source>
</evidence>
<dbReference type="PANTHER" id="PTHR23235:SF120">
    <property type="entry name" value="KRUPPEL-LIKE FACTOR 15"/>
    <property type="match status" value="1"/>
</dbReference>
<dbReference type="GO" id="GO:0000981">
    <property type="term" value="F:DNA-binding transcription factor activity, RNA polymerase II-specific"/>
    <property type="evidence" value="ECO:0007669"/>
    <property type="project" value="TreeGrafter"/>
</dbReference>
<dbReference type="EMBL" id="JALJAT010000002">
    <property type="protein sequence ID" value="KAK4472421.1"/>
    <property type="molecule type" value="Genomic_DNA"/>
</dbReference>
<keyword evidence="1" id="KW-0479">Metal-binding</keyword>
<evidence type="ECO:0000256" key="7">
    <source>
        <dbReference type="PROSITE-ProRule" id="PRU00042"/>
    </source>
</evidence>
<protein>
    <recommendedName>
        <fullName evidence="8">C2H2-type domain-containing protein</fullName>
    </recommendedName>
</protein>
<proteinExistence type="predicted"/>
<keyword evidence="5" id="KW-0805">Transcription regulation</keyword>
<keyword evidence="3 7" id="KW-0863">Zinc-finger</keyword>
<dbReference type="Pfam" id="PF00096">
    <property type="entry name" value="zf-C2H2"/>
    <property type="match status" value="1"/>
</dbReference>
<dbReference type="PROSITE" id="PS00028">
    <property type="entry name" value="ZINC_FINGER_C2H2_1"/>
    <property type="match status" value="2"/>
</dbReference>
<comment type="caution">
    <text evidence="9">The sequence shown here is derived from an EMBL/GenBank/DDBJ whole genome shotgun (WGS) entry which is preliminary data.</text>
</comment>